<keyword evidence="3 4" id="KW-0436">Ligase</keyword>
<organism evidence="7 8">
    <name type="scientific">Kordia antarctica</name>
    <dbReference type="NCBI Taxonomy" id="1218801"/>
    <lineage>
        <taxon>Bacteria</taxon>
        <taxon>Pseudomonadati</taxon>
        <taxon>Bacteroidota</taxon>
        <taxon>Flavobacteriia</taxon>
        <taxon>Flavobacteriales</taxon>
        <taxon>Flavobacteriaceae</taxon>
        <taxon>Kordia</taxon>
    </lineage>
</organism>
<dbReference type="KEGG" id="kan:IMCC3317_01300"/>
<evidence type="ECO:0000256" key="2">
    <source>
        <dbReference type="ARBA" id="ARBA00023239"/>
    </source>
</evidence>
<dbReference type="InterPro" id="IPR007085">
    <property type="entry name" value="DNA/pantothenate-metab_flavo_C"/>
</dbReference>
<dbReference type="EC" id="6.3.2.5" evidence="3"/>
<dbReference type="GO" id="GO:0071513">
    <property type="term" value="C:phosphopantothenoylcysteine decarboxylase complex"/>
    <property type="evidence" value="ECO:0007669"/>
    <property type="project" value="TreeGrafter"/>
</dbReference>
<dbReference type="EC" id="4.1.1.36" evidence="3"/>
<protein>
    <recommendedName>
        <fullName evidence="3">Coenzyme A biosynthesis bifunctional protein CoaBC</fullName>
    </recommendedName>
    <alternativeName>
        <fullName evidence="3">DNA/pantothenate metabolism flavoprotein</fullName>
    </alternativeName>
    <alternativeName>
        <fullName evidence="3">Phosphopantothenoylcysteine synthetase/decarboxylase</fullName>
        <shortName evidence="3">PPCS-PPCDC</shortName>
    </alternativeName>
    <domain>
        <recommendedName>
            <fullName evidence="3">Phosphopantothenoylcysteine decarboxylase</fullName>
            <shortName evidence="3">PPC decarboxylase</shortName>
            <shortName evidence="3">PPC-DC</shortName>
            <ecNumber evidence="3">4.1.1.36</ecNumber>
        </recommendedName>
        <alternativeName>
            <fullName evidence="3">CoaC</fullName>
        </alternativeName>
    </domain>
    <domain>
        <recommendedName>
            <fullName evidence="3">Phosphopantothenate--cysteine ligase</fullName>
            <ecNumber evidence="3">6.3.2.5</ecNumber>
        </recommendedName>
        <alternativeName>
            <fullName evidence="3">CoaB</fullName>
        </alternativeName>
        <alternativeName>
            <fullName evidence="3">Phosphopantothenoylcysteine synthetase</fullName>
            <shortName evidence="3">PPC synthetase</shortName>
            <shortName evidence="3">PPC-S</shortName>
        </alternativeName>
    </domain>
</protein>
<evidence type="ECO:0000256" key="4">
    <source>
        <dbReference type="RuleBase" id="RU364078"/>
    </source>
</evidence>
<comment type="similarity">
    <text evidence="3 4">In the N-terminal section; belongs to the HFCD (homo-oligomeric flavin containing Cys decarboxylase) superfamily.</text>
</comment>
<keyword evidence="3 4" id="KW-0285">Flavoprotein</keyword>
<dbReference type="NCBIfam" id="TIGR00521">
    <property type="entry name" value="coaBC_dfp"/>
    <property type="match status" value="1"/>
</dbReference>
<dbReference type="InterPro" id="IPR035929">
    <property type="entry name" value="CoaB-like_sf"/>
</dbReference>
<sequence>MSILRGKKVVLGVTAGIAAYKTASLVRLFIKAGAEIQVIMTPAAKDFITPLTLSTLSKNPVHSSFTNQDDENDMWTNHVELGLWADFMLIAPATANTLSKMATGNSDNLLLATYLSAKCPVYFAPAMDLDMYKHPSTKNSFEKLSSYGNVMIPATSGELASGLVGEGRMAEPEDIITFIENNILEQLPLKGKKVIITAGPTYEAIDPVRFIGNHSSGKMGFELARTAANLGADVVLIAGPNHQSISHSSVKVVNVISAEDMYIAAHEDFPSADIAILAAAVADYKSKDVASQKIKKKDSTLTIELIKTKDVLASLGAIKKDQFLVGFALETNNELENAKGKLTKKNLDMIVLNSLNDKGAGFGKPTNKVTIIDKKMNTLAFGLKSKAEVANDIFSEILKRIHA</sequence>
<dbReference type="SUPFAM" id="SSF52507">
    <property type="entry name" value="Homo-oligomeric flavin-containing Cys decarboxylases, HFCD"/>
    <property type="match status" value="1"/>
</dbReference>
<accession>A0A7L4ZEY1</accession>
<dbReference type="InterPro" id="IPR003382">
    <property type="entry name" value="Flavoprotein"/>
</dbReference>
<gene>
    <name evidence="3 7" type="primary">coaBC</name>
    <name evidence="7" type="ORF">IMCC3317_01300</name>
</gene>
<keyword evidence="3" id="KW-0511">Multifunctional enzyme</keyword>
<evidence type="ECO:0000259" key="6">
    <source>
        <dbReference type="Pfam" id="PF04127"/>
    </source>
</evidence>
<dbReference type="Gene3D" id="3.40.50.10300">
    <property type="entry name" value="CoaB-like"/>
    <property type="match status" value="1"/>
</dbReference>
<comment type="caution">
    <text evidence="3">Lacks conserved residue(s) required for the propagation of feature annotation.</text>
</comment>
<feature type="region of interest" description="Phosphopantothenate--cysteine ligase" evidence="3">
    <location>
        <begin position="194"/>
        <end position="403"/>
    </location>
</feature>
<dbReference type="HAMAP" id="MF_02225">
    <property type="entry name" value="CoaBC"/>
    <property type="match status" value="1"/>
</dbReference>
<dbReference type="SUPFAM" id="SSF102645">
    <property type="entry name" value="CoaB-like"/>
    <property type="match status" value="1"/>
</dbReference>
<feature type="region of interest" description="Phosphopantothenoylcysteine decarboxylase" evidence="3">
    <location>
        <begin position="1"/>
        <end position="193"/>
    </location>
</feature>
<keyword evidence="3 4" id="KW-0288">FMN</keyword>
<evidence type="ECO:0000313" key="8">
    <source>
        <dbReference type="Proteomes" id="UP000464657"/>
    </source>
</evidence>
<dbReference type="Pfam" id="PF04127">
    <property type="entry name" value="DFP"/>
    <property type="match status" value="1"/>
</dbReference>
<dbReference type="InterPro" id="IPR036551">
    <property type="entry name" value="Flavin_trans-like"/>
</dbReference>
<dbReference type="AlphaFoldDB" id="A0A7L4ZEY1"/>
<comment type="function">
    <text evidence="3">Catalyzes two sequential steps in the biosynthesis of coenzyme A. In the first step cysteine is conjugated to 4'-phosphopantothenate to form 4-phosphopantothenoylcysteine. In the second step the latter compound is decarboxylated to form 4'-phosphopantotheine.</text>
</comment>
<evidence type="ECO:0000256" key="1">
    <source>
        <dbReference type="ARBA" id="ARBA00022793"/>
    </source>
</evidence>
<comment type="pathway">
    <text evidence="3 4">Cofactor biosynthesis; coenzyme A biosynthesis; CoA from (R)-pantothenate: step 3/5.</text>
</comment>
<dbReference type="GO" id="GO:0010181">
    <property type="term" value="F:FMN binding"/>
    <property type="evidence" value="ECO:0007669"/>
    <property type="project" value="UniProtKB-UniRule"/>
</dbReference>
<dbReference type="OrthoDB" id="9802554at2"/>
<dbReference type="GO" id="GO:0004632">
    <property type="term" value="F:phosphopantothenate--cysteine ligase activity"/>
    <property type="evidence" value="ECO:0007669"/>
    <property type="project" value="UniProtKB-UniRule"/>
</dbReference>
<evidence type="ECO:0000259" key="5">
    <source>
        <dbReference type="Pfam" id="PF02441"/>
    </source>
</evidence>
<comment type="pathway">
    <text evidence="3 4">Cofactor biosynthesis; coenzyme A biosynthesis; CoA from (R)-pantothenate: step 2/5.</text>
</comment>
<keyword evidence="8" id="KW-1185">Reference proteome</keyword>
<proteinExistence type="inferred from homology"/>
<dbReference type="GO" id="GO:0015941">
    <property type="term" value="P:pantothenate catabolic process"/>
    <property type="evidence" value="ECO:0007669"/>
    <property type="project" value="InterPro"/>
</dbReference>
<keyword evidence="3" id="KW-0460">Magnesium</keyword>
<keyword evidence="1 3" id="KW-0210">Decarboxylase</keyword>
<dbReference type="Pfam" id="PF02441">
    <property type="entry name" value="Flavoprotein"/>
    <property type="match status" value="1"/>
</dbReference>
<dbReference type="UniPathway" id="UPA00241">
    <property type="reaction ID" value="UER00353"/>
</dbReference>
<dbReference type="RefSeq" id="WP_160127574.1">
    <property type="nucleotide sequence ID" value="NZ_CP019288.1"/>
</dbReference>
<keyword evidence="2 3" id="KW-0456">Lyase</keyword>
<feature type="binding site" evidence="3">
    <location>
        <position position="327"/>
    </location>
    <ligand>
        <name>CTP</name>
        <dbReference type="ChEBI" id="CHEBI:37563"/>
    </ligand>
</feature>
<dbReference type="EMBL" id="CP019288">
    <property type="protein sequence ID" value="QHI34786.1"/>
    <property type="molecule type" value="Genomic_DNA"/>
</dbReference>
<dbReference type="PANTHER" id="PTHR14359">
    <property type="entry name" value="HOMO-OLIGOMERIC FLAVIN CONTAINING CYS DECARBOXYLASE FAMILY"/>
    <property type="match status" value="1"/>
</dbReference>
<comment type="function">
    <text evidence="4">Catalyzes two steps in the biosynthesis of coenzyme A. In the first step cysteine is conjugated to 4'-phosphopantothenate to form 4-phosphopantothenoylcysteine, in the latter compound is decarboxylated to form 4'-phosphopantotheine.</text>
</comment>
<evidence type="ECO:0000313" key="7">
    <source>
        <dbReference type="EMBL" id="QHI34786.1"/>
    </source>
</evidence>
<dbReference type="Proteomes" id="UP000464657">
    <property type="component" value="Chromosome"/>
</dbReference>
<feature type="domain" description="DNA/pantothenate metabolism flavoprotein C-terminal" evidence="6">
    <location>
        <begin position="189"/>
        <end position="399"/>
    </location>
</feature>
<feature type="binding site" evidence="3">
    <location>
        <position position="341"/>
    </location>
    <ligand>
        <name>CTP</name>
        <dbReference type="ChEBI" id="CHEBI:37563"/>
    </ligand>
</feature>
<dbReference type="GO" id="GO:0046872">
    <property type="term" value="F:metal ion binding"/>
    <property type="evidence" value="ECO:0007669"/>
    <property type="project" value="UniProtKB-KW"/>
</dbReference>
<dbReference type="PANTHER" id="PTHR14359:SF6">
    <property type="entry name" value="PHOSPHOPANTOTHENOYLCYSTEINE DECARBOXYLASE"/>
    <property type="match status" value="1"/>
</dbReference>
<dbReference type="InterPro" id="IPR005252">
    <property type="entry name" value="CoaBC"/>
</dbReference>
<feature type="domain" description="Flavoprotein" evidence="5">
    <location>
        <begin position="7"/>
        <end position="180"/>
    </location>
</feature>
<name>A0A7L4ZEY1_9FLAO</name>
<comment type="cofactor">
    <cofactor evidence="3">
        <name>FMN</name>
        <dbReference type="ChEBI" id="CHEBI:58210"/>
    </cofactor>
    <text evidence="3">Binds 1 FMN per subunit.</text>
</comment>
<feature type="binding site" evidence="3">
    <location>
        <position position="293"/>
    </location>
    <ligand>
        <name>CTP</name>
        <dbReference type="ChEBI" id="CHEBI:37563"/>
    </ligand>
</feature>
<comment type="catalytic activity">
    <reaction evidence="3 4">
        <text>(R)-4'-phosphopantothenate + L-cysteine + CTP = N-[(R)-4-phosphopantothenoyl]-L-cysteine + CMP + diphosphate + H(+)</text>
        <dbReference type="Rhea" id="RHEA:19397"/>
        <dbReference type="ChEBI" id="CHEBI:10986"/>
        <dbReference type="ChEBI" id="CHEBI:15378"/>
        <dbReference type="ChEBI" id="CHEBI:33019"/>
        <dbReference type="ChEBI" id="CHEBI:35235"/>
        <dbReference type="ChEBI" id="CHEBI:37563"/>
        <dbReference type="ChEBI" id="CHEBI:59458"/>
        <dbReference type="ChEBI" id="CHEBI:60377"/>
        <dbReference type="EC" id="6.3.2.5"/>
    </reaction>
</comment>
<evidence type="ECO:0000256" key="3">
    <source>
        <dbReference type="HAMAP-Rule" id="MF_02225"/>
    </source>
</evidence>
<comment type="similarity">
    <text evidence="3 4">In the C-terminal section; belongs to the PPC synthetase family.</text>
</comment>
<keyword evidence="3" id="KW-0479">Metal-binding</keyword>
<feature type="binding site" evidence="3">
    <location>
        <position position="345"/>
    </location>
    <ligand>
        <name>CTP</name>
        <dbReference type="ChEBI" id="CHEBI:37563"/>
    </ligand>
</feature>
<comment type="cofactor">
    <cofactor evidence="3">
        <name>Mg(2+)</name>
        <dbReference type="ChEBI" id="CHEBI:18420"/>
    </cofactor>
</comment>
<reference evidence="7 8" key="1">
    <citation type="journal article" date="2013" name="Int. J. Syst. Evol. Microbiol.">
        <title>Kordia antarctica sp. nov., isolated from Antarctic seawater.</title>
        <authorList>
            <person name="Baek K."/>
            <person name="Choi A."/>
            <person name="Kang I."/>
            <person name="Lee K."/>
            <person name="Cho J.C."/>
        </authorList>
    </citation>
    <scope>NUCLEOTIDE SEQUENCE [LARGE SCALE GENOMIC DNA]</scope>
    <source>
        <strain evidence="7 8">IMCC3317</strain>
    </source>
</reference>
<comment type="catalytic activity">
    <reaction evidence="3 4">
        <text>N-[(R)-4-phosphopantothenoyl]-L-cysteine + H(+) = (R)-4'-phosphopantetheine + CO2</text>
        <dbReference type="Rhea" id="RHEA:16793"/>
        <dbReference type="ChEBI" id="CHEBI:15378"/>
        <dbReference type="ChEBI" id="CHEBI:16526"/>
        <dbReference type="ChEBI" id="CHEBI:59458"/>
        <dbReference type="ChEBI" id="CHEBI:61723"/>
        <dbReference type="EC" id="4.1.1.36"/>
    </reaction>
</comment>
<dbReference type="Gene3D" id="3.40.50.1950">
    <property type="entry name" value="Flavin prenyltransferase-like"/>
    <property type="match status" value="1"/>
</dbReference>
<dbReference type="GO" id="GO:0015937">
    <property type="term" value="P:coenzyme A biosynthetic process"/>
    <property type="evidence" value="ECO:0007669"/>
    <property type="project" value="UniProtKB-UniRule"/>
</dbReference>
<feature type="binding site" evidence="3">
    <location>
        <position position="283"/>
    </location>
    <ligand>
        <name>CTP</name>
        <dbReference type="ChEBI" id="CHEBI:37563"/>
    </ligand>
</feature>
<dbReference type="GO" id="GO:0004633">
    <property type="term" value="F:phosphopantothenoylcysteine decarboxylase activity"/>
    <property type="evidence" value="ECO:0007669"/>
    <property type="project" value="UniProtKB-UniRule"/>
</dbReference>